<evidence type="ECO:0000256" key="7">
    <source>
        <dbReference type="RuleBase" id="RU000416"/>
    </source>
</evidence>
<dbReference type="PROSITE" id="PS00095">
    <property type="entry name" value="C5_MTASE_2"/>
    <property type="match status" value="1"/>
</dbReference>
<dbReference type="InterPro" id="IPR050390">
    <property type="entry name" value="C5-Methyltransferase"/>
</dbReference>
<dbReference type="InterPro" id="IPR029063">
    <property type="entry name" value="SAM-dependent_MTases_sf"/>
</dbReference>
<evidence type="ECO:0000313" key="10">
    <source>
        <dbReference type="Proteomes" id="UP000247792"/>
    </source>
</evidence>
<reference evidence="9 10" key="1">
    <citation type="submission" date="2018-05" db="EMBL/GenBank/DDBJ databases">
        <title>Genomic Encyclopedia of Type Strains, Phase IV (KMG-IV): sequencing the most valuable type-strain genomes for metagenomic binning, comparative biology and taxonomic classification.</title>
        <authorList>
            <person name="Goeker M."/>
        </authorList>
    </citation>
    <scope>NUCLEOTIDE SEQUENCE [LARGE SCALE GENOMIC DNA]</scope>
    <source>
        <strain evidence="9 10">DSM 19792</strain>
    </source>
</reference>
<evidence type="ECO:0000256" key="1">
    <source>
        <dbReference type="ARBA" id="ARBA00022603"/>
    </source>
</evidence>
<dbReference type="CDD" id="cd00315">
    <property type="entry name" value="Cyt_C5_DNA_methylase"/>
    <property type="match status" value="1"/>
</dbReference>
<dbReference type="EC" id="2.1.1.37" evidence="8"/>
<comment type="catalytic activity">
    <reaction evidence="5 8">
        <text>a 2'-deoxycytidine in DNA + S-adenosyl-L-methionine = a 5-methyl-2'-deoxycytidine in DNA + S-adenosyl-L-homocysteine + H(+)</text>
        <dbReference type="Rhea" id="RHEA:13681"/>
        <dbReference type="Rhea" id="RHEA-COMP:11369"/>
        <dbReference type="Rhea" id="RHEA-COMP:11370"/>
        <dbReference type="ChEBI" id="CHEBI:15378"/>
        <dbReference type="ChEBI" id="CHEBI:57856"/>
        <dbReference type="ChEBI" id="CHEBI:59789"/>
        <dbReference type="ChEBI" id="CHEBI:85452"/>
        <dbReference type="ChEBI" id="CHEBI:85454"/>
        <dbReference type="EC" id="2.1.1.37"/>
    </reaction>
</comment>
<dbReference type="OrthoDB" id="9813719at2"/>
<dbReference type="InterPro" id="IPR018117">
    <property type="entry name" value="C5_DNA_meth_AS"/>
</dbReference>
<dbReference type="GO" id="GO:0003886">
    <property type="term" value="F:DNA (cytosine-5-)-methyltransferase activity"/>
    <property type="evidence" value="ECO:0007669"/>
    <property type="project" value="UniProtKB-EC"/>
</dbReference>
<dbReference type="AlphaFoldDB" id="A0A318IX10"/>
<dbReference type="GO" id="GO:0032259">
    <property type="term" value="P:methylation"/>
    <property type="evidence" value="ECO:0007669"/>
    <property type="project" value="UniProtKB-KW"/>
</dbReference>
<gene>
    <name evidence="9" type="ORF">DFR42_109110</name>
</gene>
<dbReference type="Gene3D" id="3.40.50.150">
    <property type="entry name" value="Vaccinia Virus protein VP39"/>
    <property type="match status" value="1"/>
</dbReference>
<dbReference type="NCBIfam" id="TIGR00675">
    <property type="entry name" value="dcm"/>
    <property type="match status" value="1"/>
</dbReference>
<comment type="similarity">
    <text evidence="6 7">Belongs to the class I-like SAM-binding methyltransferase superfamily. C5-methyltransferase family.</text>
</comment>
<dbReference type="InterPro" id="IPR031303">
    <property type="entry name" value="C5_meth_CS"/>
</dbReference>
<dbReference type="PANTHER" id="PTHR10629:SF52">
    <property type="entry name" value="DNA (CYTOSINE-5)-METHYLTRANSFERASE 1"/>
    <property type="match status" value="1"/>
</dbReference>
<dbReference type="RefSeq" id="WP_110257299.1">
    <property type="nucleotide sequence ID" value="NZ_QJKB01000009.1"/>
</dbReference>
<evidence type="ECO:0000256" key="3">
    <source>
        <dbReference type="ARBA" id="ARBA00022691"/>
    </source>
</evidence>
<keyword evidence="1 6" id="KW-0489">Methyltransferase</keyword>
<dbReference type="PANTHER" id="PTHR10629">
    <property type="entry name" value="CYTOSINE-SPECIFIC METHYLTRANSFERASE"/>
    <property type="match status" value="1"/>
</dbReference>
<accession>A0A318IX10</accession>
<evidence type="ECO:0000313" key="9">
    <source>
        <dbReference type="EMBL" id="PXX39999.1"/>
    </source>
</evidence>
<dbReference type="InterPro" id="IPR001525">
    <property type="entry name" value="C5_MeTfrase"/>
</dbReference>
<dbReference type="Pfam" id="PF00145">
    <property type="entry name" value="DNA_methylase"/>
    <property type="match status" value="1"/>
</dbReference>
<comment type="caution">
    <text evidence="9">The sequence shown here is derived from an EMBL/GenBank/DDBJ whole genome shotgun (WGS) entry which is preliminary data.</text>
</comment>
<keyword evidence="4" id="KW-0680">Restriction system</keyword>
<dbReference type="Proteomes" id="UP000247792">
    <property type="component" value="Unassembled WGS sequence"/>
</dbReference>
<proteinExistence type="inferred from homology"/>
<name>A0A318IX10_9BURK</name>
<dbReference type="PROSITE" id="PS51679">
    <property type="entry name" value="SAM_MT_C5"/>
    <property type="match status" value="1"/>
</dbReference>
<dbReference type="GO" id="GO:0044027">
    <property type="term" value="P:negative regulation of gene expression via chromosomal CpG island methylation"/>
    <property type="evidence" value="ECO:0007669"/>
    <property type="project" value="TreeGrafter"/>
</dbReference>
<dbReference type="SUPFAM" id="SSF53335">
    <property type="entry name" value="S-adenosyl-L-methionine-dependent methyltransferases"/>
    <property type="match status" value="1"/>
</dbReference>
<dbReference type="PROSITE" id="PS00094">
    <property type="entry name" value="C5_MTASE_1"/>
    <property type="match status" value="1"/>
</dbReference>
<evidence type="ECO:0000256" key="5">
    <source>
        <dbReference type="ARBA" id="ARBA00047422"/>
    </source>
</evidence>
<sequence>MNTVDLFCGVGGLSLGFQKAGFKIKASYDSWDKAINIYSLNFKHPAHVLDLSNETAASDLIKEFTPDIIIGGPPCQDFSHAGKRSEGGRADLTSSYAKIISKILPEWFVMENVDRAQNSDAYKNARKIFKKAGYGLSENVLNASLCGVPQKRKRFFCVGKLNAQDGFLDEILLSGLSKAPMTLRDYFGDELGLEHYYRHPRNYSRRGIFSIDEPAPTVRGVNRPVPPNYLKHDGDPVEPIGIRPLTTVERSRIQTFPKNFQWTGSKTDLEQMIGNAVPVELGKYVATSIKKYLKKTEKKDE</sequence>
<dbReference type="EMBL" id="QJKB01000009">
    <property type="protein sequence ID" value="PXX39999.1"/>
    <property type="molecule type" value="Genomic_DNA"/>
</dbReference>
<feature type="active site" evidence="6">
    <location>
        <position position="75"/>
    </location>
</feature>
<dbReference type="Gene3D" id="3.90.120.10">
    <property type="entry name" value="DNA Methylase, subunit A, domain 2"/>
    <property type="match status" value="1"/>
</dbReference>
<dbReference type="PRINTS" id="PR00105">
    <property type="entry name" value="C5METTRFRASE"/>
</dbReference>
<protein>
    <recommendedName>
        <fullName evidence="8">Cytosine-specific methyltransferase</fullName>
        <ecNumber evidence="8">2.1.1.37</ecNumber>
    </recommendedName>
</protein>
<organism evidence="9 10">
    <name type="scientific">Undibacterium pigrum</name>
    <dbReference type="NCBI Taxonomy" id="401470"/>
    <lineage>
        <taxon>Bacteria</taxon>
        <taxon>Pseudomonadati</taxon>
        <taxon>Pseudomonadota</taxon>
        <taxon>Betaproteobacteria</taxon>
        <taxon>Burkholderiales</taxon>
        <taxon>Oxalobacteraceae</taxon>
        <taxon>Undibacterium</taxon>
    </lineage>
</organism>
<evidence type="ECO:0000256" key="8">
    <source>
        <dbReference type="RuleBase" id="RU000417"/>
    </source>
</evidence>
<evidence type="ECO:0000256" key="2">
    <source>
        <dbReference type="ARBA" id="ARBA00022679"/>
    </source>
</evidence>
<dbReference type="GO" id="GO:0003677">
    <property type="term" value="F:DNA binding"/>
    <property type="evidence" value="ECO:0007669"/>
    <property type="project" value="TreeGrafter"/>
</dbReference>
<dbReference type="GO" id="GO:0009307">
    <property type="term" value="P:DNA restriction-modification system"/>
    <property type="evidence" value="ECO:0007669"/>
    <property type="project" value="UniProtKB-KW"/>
</dbReference>
<keyword evidence="3 6" id="KW-0949">S-adenosyl-L-methionine</keyword>
<evidence type="ECO:0000256" key="4">
    <source>
        <dbReference type="ARBA" id="ARBA00022747"/>
    </source>
</evidence>
<keyword evidence="10" id="KW-1185">Reference proteome</keyword>
<keyword evidence="2 6" id="KW-0808">Transferase</keyword>
<evidence type="ECO:0000256" key="6">
    <source>
        <dbReference type="PROSITE-ProRule" id="PRU01016"/>
    </source>
</evidence>